<dbReference type="EMBL" id="PZQS01000001">
    <property type="protein sequence ID" value="PVD38389.1"/>
    <property type="molecule type" value="Genomic_DNA"/>
</dbReference>
<keyword evidence="4 9" id="KW-0479">Metal-binding</keyword>
<dbReference type="Pfam" id="PF00067">
    <property type="entry name" value="p450"/>
    <property type="match status" value="1"/>
</dbReference>
<keyword evidence="6 9" id="KW-0408">Iron</keyword>
<comment type="function">
    <text evidence="8">Cytochromes P450 are a group of heme-thiolate monooxygenases. They oxidize a variety of structurally unrelated compounds, including steroids, fatty acids, and xenobiotics.</text>
</comment>
<name>A0A2T7PYA7_POMCA</name>
<dbReference type="InterPro" id="IPR001128">
    <property type="entry name" value="Cyt_P450"/>
</dbReference>
<dbReference type="GO" id="GO:0008395">
    <property type="term" value="F:steroid hydroxylase activity"/>
    <property type="evidence" value="ECO:0007669"/>
    <property type="project" value="TreeGrafter"/>
</dbReference>
<dbReference type="InterPro" id="IPR002401">
    <property type="entry name" value="Cyt_P450_E_grp-I"/>
</dbReference>
<evidence type="ECO:0000256" key="7">
    <source>
        <dbReference type="ARBA" id="ARBA00023033"/>
    </source>
</evidence>
<organism evidence="11 12">
    <name type="scientific">Pomacea canaliculata</name>
    <name type="common">Golden apple snail</name>
    <dbReference type="NCBI Taxonomy" id="400727"/>
    <lineage>
        <taxon>Eukaryota</taxon>
        <taxon>Metazoa</taxon>
        <taxon>Spiralia</taxon>
        <taxon>Lophotrochozoa</taxon>
        <taxon>Mollusca</taxon>
        <taxon>Gastropoda</taxon>
        <taxon>Caenogastropoda</taxon>
        <taxon>Architaenioglossa</taxon>
        <taxon>Ampullarioidea</taxon>
        <taxon>Ampullariidae</taxon>
        <taxon>Pomacea</taxon>
    </lineage>
</organism>
<evidence type="ECO:0000313" key="12">
    <source>
        <dbReference type="Proteomes" id="UP000245119"/>
    </source>
</evidence>
<evidence type="ECO:0000256" key="3">
    <source>
        <dbReference type="ARBA" id="ARBA00022617"/>
    </source>
</evidence>
<accession>A0A2T7PYA7</accession>
<protein>
    <recommendedName>
        <fullName evidence="13">Cytochrome P450</fullName>
    </recommendedName>
</protein>
<evidence type="ECO:0008006" key="13">
    <source>
        <dbReference type="Google" id="ProtNLM"/>
    </source>
</evidence>
<dbReference type="PANTHER" id="PTHR24302">
    <property type="entry name" value="CYTOCHROME P450 FAMILY 3"/>
    <property type="match status" value="1"/>
</dbReference>
<keyword evidence="7 10" id="KW-0503">Monooxygenase</keyword>
<reference evidence="11 12" key="1">
    <citation type="submission" date="2018-04" db="EMBL/GenBank/DDBJ databases">
        <title>The genome of golden apple snail Pomacea canaliculata provides insight into stress tolerance and invasive adaptation.</title>
        <authorList>
            <person name="Liu C."/>
            <person name="Liu B."/>
            <person name="Ren Y."/>
            <person name="Zhang Y."/>
            <person name="Wang H."/>
            <person name="Li S."/>
            <person name="Jiang F."/>
            <person name="Yin L."/>
            <person name="Zhang G."/>
            <person name="Qian W."/>
            <person name="Fan W."/>
        </authorList>
    </citation>
    <scope>NUCLEOTIDE SEQUENCE [LARGE SCALE GENOMIC DNA]</scope>
    <source>
        <strain evidence="11">SZHN2017</strain>
        <tissue evidence="11">Muscle</tissue>
    </source>
</reference>
<dbReference type="GO" id="GO:0020037">
    <property type="term" value="F:heme binding"/>
    <property type="evidence" value="ECO:0007669"/>
    <property type="project" value="InterPro"/>
</dbReference>
<dbReference type="CDD" id="cd11055">
    <property type="entry name" value="CYP3A-like"/>
    <property type="match status" value="1"/>
</dbReference>
<dbReference type="Proteomes" id="UP000245119">
    <property type="component" value="Linkage Group LG1"/>
</dbReference>
<sequence>MRSAFRNGHRPMDSFDIFPEGLRSNLFSAAGAQWHRVRQIMTPTFSSGKLKMMDSHINTCSAHLIDNMKKAINKGERIDVKKVYGGFTMDAIARTAFGIEINSQEDLNHPFVKDASLLLSFVSSNPWYRVLLTAVPFLMTVVKFLVTYVFKQQGWTPFSETVLRIIQQRKSEGRCAQKHTDFLQMILDYEDNEKPENKRLKSLSDAEVLGQAVVIFLGGYETTSTTLQFLSYNLALHPDGDVTYEGVAKLKYLDCAINETLRMYPAVNIVNRLASETVTIKGVTIPKGAGVLIPIVNVLNDPEYFPEPDKFIPERFSEENKGSRNPMAFLSFGYGPRLCIGMRLALLEIKIAMVHVLRAVKFIKTDDLQGKIGILPGTLVSTADRPVLLKAELRD</sequence>
<dbReference type="OrthoDB" id="1470350at2759"/>
<dbReference type="Gene3D" id="1.10.630.10">
    <property type="entry name" value="Cytochrome P450"/>
    <property type="match status" value="1"/>
</dbReference>
<dbReference type="GO" id="GO:0005506">
    <property type="term" value="F:iron ion binding"/>
    <property type="evidence" value="ECO:0007669"/>
    <property type="project" value="InterPro"/>
</dbReference>
<evidence type="ECO:0000256" key="10">
    <source>
        <dbReference type="RuleBase" id="RU000461"/>
    </source>
</evidence>
<evidence type="ECO:0000256" key="5">
    <source>
        <dbReference type="ARBA" id="ARBA00023002"/>
    </source>
</evidence>
<evidence type="ECO:0000256" key="6">
    <source>
        <dbReference type="ARBA" id="ARBA00023004"/>
    </source>
</evidence>
<dbReference type="PRINTS" id="PR00385">
    <property type="entry name" value="P450"/>
</dbReference>
<comment type="cofactor">
    <cofactor evidence="1 9">
        <name>heme</name>
        <dbReference type="ChEBI" id="CHEBI:30413"/>
    </cofactor>
</comment>
<dbReference type="InterPro" id="IPR036396">
    <property type="entry name" value="Cyt_P450_sf"/>
</dbReference>
<dbReference type="GO" id="GO:0016705">
    <property type="term" value="F:oxidoreductase activity, acting on paired donors, with incorporation or reduction of molecular oxygen"/>
    <property type="evidence" value="ECO:0007669"/>
    <property type="project" value="InterPro"/>
</dbReference>
<feature type="binding site" description="axial binding residue" evidence="9">
    <location>
        <position position="339"/>
    </location>
    <ligand>
        <name>heme</name>
        <dbReference type="ChEBI" id="CHEBI:30413"/>
    </ligand>
    <ligandPart>
        <name>Fe</name>
        <dbReference type="ChEBI" id="CHEBI:18248"/>
    </ligandPart>
</feature>
<dbReference type="PANTHER" id="PTHR24302:SF15">
    <property type="entry name" value="FATTY-ACID PEROXYGENASE"/>
    <property type="match status" value="1"/>
</dbReference>
<dbReference type="STRING" id="400727.A0A2T7PYA7"/>
<evidence type="ECO:0000256" key="9">
    <source>
        <dbReference type="PIRSR" id="PIRSR602401-1"/>
    </source>
</evidence>
<comment type="similarity">
    <text evidence="2 10">Belongs to the cytochrome P450 family.</text>
</comment>
<dbReference type="InterPro" id="IPR050705">
    <property type="entry name" value="Cytochrome_P450_3A"/>
</dbReference>
<dbReference type="InterPro" id="IPR017972">
    <property type="entry name" value="Cyt_P450_CS"/>
</dbReference>
<evidence type="ECO:0000256" key="8">
    <source>
        <dbReference type="ARBA" id="ARBA00043906"/>
    </source>
</evidence>
<dbReference type="PRINTS" id="PR00463">
    <property type="entry name" value="EP450I"/>
</dbReference>
<dbReference type="PROSITE" id="PS00086">
    <property type="entry name" value="CYTOCHROME_P450"/>
    <property type="match status" value="1"/>
</dbReference>
<proteinExistence type="inferred from homology"/>
<keyword evidence="12" id="KW-1185">Reference proteome</keyword>
<dbReference type="SUPFAM" id="SSF48264">
    <property type="entry name" value="Cytochrome P450"/>
    <property type="match status" value="1"/>
</dbReference>
<evidence type="ECO:0000313" key="11">
    <source>
        <dbReference type="EMBL" id="PVD38389.1"/>
    </source>
</evidence>
<dbReference type="AlphaFoldDB" id="A0A2T7PYA7"/>
<gene>
    <name evidence="11" type="ORF">C0Q70_01003</name>
</gene>
<keyword evidence="5 10" id="KW-0560">Oxidoreductase</keyword>
<evidence type="ECO:0000256" key="1">
    <source>
        <dbReference type="ARBA" id="ARBA00001971"/>
    </source>
</evidence>
<dbReference type="FunFam" id="1.10.630.10:FF:000182">
    <property type="entry name" value="Cytochrome P450 3A4"/>
    <property type="match status" value="1"/>
</dbReference>
<evidence type="ECO:0000256" key="4">
    <source>
        <dbReference type="ARBA" id="ARBA00022723"/>
    </source>
</evidence>
<evidence type="ECO:0000256" key="2">
    <source>
        <dbReference type="ARBA" id="ARBA00010617"/>
    </source>
</evidence>
<comment type="caution">
    <text evidence="11">The sequence shown here is derived from an EMBL/GenBank/DDBJ whole genome shotgun (WGS) entry which is preliminary data.</text>
</comment>
<keyword evidence="3 9" id="KW-0349">Heme</keyword>